<dbReference type="GO" id="GO:0004767">
    <property type="term" value="F:sphingomyelin phosphodiesterase activity"/>
    <property type="evidence" value="ECO:0007669"/>
    <property type="project" value="InterPro"/>
</dbReference>
<evidence type="ECO:0000256" key="1">
    <source>
        <dbReference type="ARBA" id="ARBA00022729"/>
    </source>
</evidence>
<dbReference type="Gene3D" id="3.60.10.10">
    <property type="entry name" value="Endonuclease/exonuclease/phosphatase"/>
    <property type="match status" value="1"/>
</dbReference>
<keyword evidence="1" id="KW-0732">Signal</keyword>
<proteinExistence type="predicted"/>
<dbReference type="InterPro" id="IPR005135">
    <property type="entry name" value="Endo/exonuclease/phosphatase"/>
</dbReference>
<dbReference type="Pfam" id="PF03372">
    <property type="entry name" value="Exo_endo_phos"/>
    <property type="match status" value="1"/>
</dbReference>
<dbReference type="Proteomes" id="UP000235778">
    <property type="component" value="Unassembled WGS sequence"/>
</dbReference>
<dbReference type="GO" id="GO:0005576">
    <property type="term" value="C:extracellular region"/>
    <property type="evidence" value="ECO:0007669"/>
    <property type="project" value="InterPro"/>
</dbReference>
<feature type="domain" description="Endonuclease/exonuclease/phosphatase" evidence="3">
    <location>
        <begin position="169"/>
        <end position="419"/>
    </location>
</feature>
<evidence type="ECO:0000313" key="4">
    <source>
        <dbReference type="EMBL" id="PME62727.1"/>
    </source>
</evidence>
<dbReference type="PANTHER" id="PTHR16320">
    <property type="entry name" value="SPHINGOMYELINASE FAMILY MEMBER"/>
    <property type="match status" value="1"/>
</dbReference>
<dbReference type="SUPFAM" id="SSF56219">
    <property type="entry name" value="DNase I-like"/>
    <property type="match status" value="1"/>
</dbReference>
<protein>
    <submittedName>
        <fullName evidence="4">Endonuclease</fullName>
    </submittedName>
</protein>
<dbReference type="AlphaFoldDB" id="A0A2N7BT56"/>
<gene>
    <name evidence="4" type="ORF">BCV30_09905</name>
</gene>
<comment type="caution">
    <text evidence="4">The sequence shown here is derived from an EMBL/GenBank/DDBJ whole genome shotgun (WGS) entry which is preliminary data.</text>
</comment>
<dbReference type="InterPro" id="IPR017766">
    <property type="entry name" value="Sphingomyelinase/PLipase_C"/>
</dbReference>
<dbReference type="PANTHER" id="PTHR16320:SF23">
    <property type="entry name" value="SPHINGOMYELINASE C 1"/>
    <property type="match status" value="1"/>
</dbReference>
<keyword evidence="2" id="KW-0378">Hydrolase</keyword>
<evidence type="ECO:0000259" key="3">
    <source>
        <dbReference type="Pfam" id="PF03372"/>
    </source>
</evidence>
<evidence type="ECO:0000256" key="2">
    <source>
        <dbReference type="ARBA" id="ARBA00022801"/>
    </source>
</evidence>
<dbReference type="GO" id="GO:0004519">
    <property type="term" value="F:endonuclease activity"/>
    <property type="evidence" value="ECO:0007669"/>
    <property type="project" value="UniProtKB-KW"/>
</dbReference>
<reference evidence="5" key="1">
    <citation type="submission" date="2016-07" db="EMBL/GenBank/DDBJ databases">
        <title>Nontailed viruses are major unrecognized killers of bacteria in the ocean.</title>
        <authorList>
            <person name="Kauffman K."/>
            <person name="Hussain F."/>
            <person name="Yang J."/>
            <person name="Arevalo P."/>
            <person name="Brown J."/>
            <person name="Cutler M."/>
            <person name="Kelly L."/>
            <person name="Polz M.F."/>
        </authorList>
    </citation>
    <scope>NUCLEOTIDE SEQUENCE [LARGE SCALE GENOMIC DNA]</scope>
    <source>
        <strain evidence="5">10N.286.55.C1</strain>
    </source>
</reference>
<evidence type="ECO:0000313" key="5">
    <source>
        <dbReference type="Proteomes" id="UP000235778"/>
    </source>
</evidence>
<dbReference type="EMBL" id="MCSI01000125">
    <property type="protein sequence ID" value="PME62727.1"/>
    <property type="molecule type" value="Genomic_DNA"/>
</dbReference>
<name>A0A2N7BT56_9VIBR</name>
<keyword evidence="4" id="KW-0255">Endonuclease</keyword>
<accession>A0A2N7BT56</accession>
<sequence length="429" mass="48891">MTTKLITATSVCLLFFCSVILAETNIRILNNTSEDLSLIISGNEQVMTSTDVNHIKAYSYAEVANLSRYGGIESGKDYYFFIFLGYEYLTPVVRLKGTVWGSDMSFSLVDPETTYMGEFESDRTIHANFKGSYQYYYKASYTGGYDDITFVVDEDIPDEPSTTNSINIITYNVWLLSHIGKYMDYRDIRIAAAVKNNDVVFMQEVFRRENELRLNADMQRHFQYVSDKLDGGGSNTYDGGVITYSKYPIVEQAQHVFDNCRGTDCAADKGVLYTKIIKDSRPYHLFNLHLGSWNSREHRNIRMLQVGEILAFVEQLDLPDNEPVIFGGDFNIAKHKFPLDFTQMLRVLDLQEPPLNGSLTYSYDPLVNQNLSDSDESAQERLDYLLYSNNGSVVASSSKIEVLRSFDDDMWGVWDLSDHLAVSARFEVP</sequence>
<dbReference type="InterPro" id="IPR036691">
    <property type="entry name" value="Endo/exonu/phosph_ase_sf"/>
</dbReference>
<dbReference type="CDD" id="cd09078">
    <property type="entry name" value="nSMase"/>
    <property type="match status" value="1"/>
</dbReference>
<dbReference type="InterPro" id="IPR038772">
    <property type="entry name" value="Sph/SMPD2-like"/>
</dbReference>
<organism evidence="4 5">
    <name type="scientific">Vibrio lentus</name>
    <dbReference type="NCBI Taxonomy" id="136468"/>
    <lineage>
        <taxon>Bacteria</taxon>
        <taxon>Pseudomonadati</taxon>
        <taxon>Pseudomonadota</taxon>
        <taxon>Gammaproteobacteria</taxon>
        <taxon>Vibrionales</taxon>
        <taxon>Vibrionaceae</taxon>
        <taxon>Vibrio</taxon>
    </lineage>
</organism>
<keyword evidence="4" id="KW-0540">Nuclease</keyword>